<keyword evidence="3" id="KW-1185">Reference proteome</keyword>
<protein>
    <submittedName>
        <fullName evidence="2">Uncharacterized protein</fullName>
    </submittedName>
</protein>
<comment type="caution">
    <text evidence="2">The sequence shown here is derived from an EMBL/GenBank/DDBJ whole genome shotgun (WGS) entry which is preliminary data.</text>
</comment>
<evidence type="ECO:0000313" key="3">
    <source>
        <dbReference type="Proteomes" id="UP001454036"/>
    </source>
</evidence>
<name>A0AAV3NVZ8_LITER</name>
<accession>A0AAV3NVZ8</accession>
<sequence length="127" mass="14956">MESNSKINTKRQKEIGHLPTFKLLSQDTNDMIRKTVDPENLEKDVSFSNNDNMIIIYGDNNNQNLEEEDYNLEEDCDVAEGVKCIDEKKNDHKSEKNGHHTKKEESKPKKKYTRNFYNRCYPNKIIT</sequence>
<gene>
    <name evidence="2" type="ORF">LIER_04108</name>
</gene>
<evidence type="ECO:0000313" key="2">
    <source>
        <dbReference type="EMBL" id="GAA0143419.1"/>
    </source>
</evidence>
<dbReference type="Proteomes" id="UP001454036">
    <property type="component" value="Unassembled WGS sequence"/>
</dbReference>
<evidence type="ECO:0000256" key="1">
    <source>
        <dbReference type="SAM" id="MobiDB-lite"/>
    </source>
</evidence>
<feature type="compositionally biased region" description="Basic and acidic residues" evidence="1">
    <location>
        <begin position="87"/>
        <end position="107"/>
    </location>
</feature>
<proteinExistence type="predicted"/>
<dbReference type="EMBL" id="BAABME010000515">
    <property type="protein sequence ID" value="GAA0143419.1"/>
    <property type="molecule type" value="Genomic_DNA"/>
</dbReference>
<organism evidence="2 3">
    <name type="scientific">Lithospermum erythrorhizon</name>
    <name type="common">Purple gromwell</name>
    <name type="synonym">Lithospermum officinale var. erythrorhizon</name>
    <dbReference type="NCBI Taxonomy" id="34254"/>
    <lineage>
        <taxon>Eukaryota</taxon>
        <taxon>Viridiplantae</taxon>
        <taxon>Streptophyta</taxon>
        <taxon>Embryophyta</taxon>
        <taxon>Tracheophyta</taxon>
        <taxon>Spermatophyta</taxon>
        <taxon>Magnoliopsida</taxon>
        <taxon>eudicotyledons</taxon>
        <taxon>Gunneridae</taxon>
        <taxon>Pentapetalae</taxon>
        <taxon>asterids</taxon>
        <taxon>lamiids</taxon>
        <taxon>Boraginales</taxon>
        <taxon>Boraginaceae</taxon>
        <taxon>Boraginoideae</taxon>
        <taxon>Lithospermeae</taxon>
        <taxon>Lithospermum</taxon>
    </lineage>
</organism>
<feature type="region of interest" description="Disordered" evidence="1">
    <location>
        <begin position="1"/>
        <end position="21"/>
    </location>
</feature>
<dbReference type="AlphaFoldDB" id="A0AAV3NVZ8"/>
<reference evidence="2 3" key="1">
    <citation type="submission" date="2024-01" db="EMBL/GenBank/DDBJ databases">
        <title>The complete chloroplast genome sequence of Lithospermum erythrorhizon: insights into the phylogenetic relationship among Boraginaceae species and the maternal lineages of purple gromwells.</title>
        <authorList>
            <person name="Okada T."/>
            <person name="Watanabe K."/>
        </authorList>
    </citation>
    <scope>NUCLEOTIDE SEQUENCE [LARGE SCALE GENOMIC DNA]</scope>
</reference>
<feature type="region of interest" description="Disordered" evidence="1">
    <location>
        <begin position="87"/>
        <end position="113"/>
    </location>
</feature>